<dbReference type="AlphaFoldDB" id="B6ALF7"/>
<accession>B6ALF7</accession>
<protein>
    <recommendedName>
        <fullName evidence="2">CobQ/CobB/MinD/ParA nucleotide binding domain-containing protein</fullName>
    </recommendedName>
</protein>
<evidence type="ECO:0000313" key="1">
    <source>
        <dbReference type="EMBL" id="EDZ40411.1"/>
    </source>
</evidence>
<reference evidence="1" key="1">
    <citation type="journal article" date="2004" name="Nature">
        <title>Community structure and metabolism through reconstruction of microbial genomes from the environment.</title>
        <authorList>
            <person name="Tyson G.W."/>
            <person name="Chapman J."/>
            <person name="Hugenholtz P."/>
            <person name="Allen E.E."/>
            <person name="Ram R.J."/>
            <person name="Richardson P.M."/>
            <person name="Solovyev V.V."/>
            <person name="Rubin E.M."/>
            <person name="Rokhsar D.S."/>
            <person name="Banfield J.F."/>
        </authorList>
    </citation>
    <scope>NUCLEOTIDE SEQUENCE [LARGE SCALE GENOMIC DNA]</scope>
</reference>
<dbReference type="Gene3D" id="3.40.50.300">
    <property type="entry name" value="P-loop containing nucleotide triphosphate hydrolases"/>
    <property type="match status" value="1"/>
</dbReference>
<proteinExistence type="predicted"/>
<dbReference type="SUPFAM" id="SSF52540">
    <property type="entry name" value="P-loop containing nucleoside triphosphate hydrolases"/>
    <property type="match status" value="1"/>
</dbReference>
<organism evidence="1">
    <name type="scientific">Leptospirillum sp. Group II '5-way CG'</name>
    <dbReference type="NCBI Taxonomy" id="419541"/>
    <lineage>
        <taxon>Bacteria</taxon>
        <taxon>Pseudomonadati</taxon>
        <taxon>Nitrospirota</taxon>
        <taxon>Nitrospiria</taxon>
        <taxon>Nitrospirales</taxon>
        <taxon>Nitrospiraceae</taxon>
        <taxon>Leptospirillum</taxon>
    </lineage>
</organism>
<dbReference type="InterPro" id="IPR027417">
    <property type="entry name" value="P-loop_NTPase"/>
</dbReference>
<evidence type="ECO:0008006" key="2">
    <source>
        <dbReference type="Google" id="ProtNLM"/>
    </source>
</evidence>
<dbReference type="EMBL" id="DS995259">
    <property type="protein sequence ID" value="EDZ40411.1"/>
    <property type="molecule type" value="Genomic_DNA"/>
</dbReference>
<name>B6ALF7_9BACT</name>
<gene>
    <name evidence="1" type="ORF">CGL2_11346190</name>
</gene>
<sequence length="111" mass="12388">MEKIFWIGGSKGGVGKSAVSMALLDYLSNFSPLLVETDTANPDVAKSFGEEIRTEMVDLDTSDGWIQLINLCAEHDGPVVINRPPERTWPRTVRTWIWPCRNSNASWSCFG</sequence>
<reference evidence="1" key="2">
    <citation type="journal article" date="2008" name="PLoS Biol.">
        <title>Population genomic analysis of strain variation in Leptospirillum group II bacteria involved in acid mine drainage formation.</title>
        <authorList>
            <person name="Simmons S.L."/>
            <person name="Dibartolo G."/>
            <person name="Denef V.J."/>
            <person name="Goltsman D.S."/>
            <person name="Thelen M.P."/>
            <person name="Banfield J.F."/>
        </authorList>
    </citation>
    <scope>NUCLEOTIDE SEQUENCE [LARGE SCALE GENOMIC DNA]</scope>
</reference>